<name>A0ABS2GC28_9FIRM</name>
<reference evidence="2 3" key="1">
    <citation type="journal article" date="2021" name="Sci. Rep.">
        <title>The distribution of antibiotic resistance genes in chicken gut microbiota commensals.</title>
        <authorList>
            <person name="Juricova H."/>
            <person name="Matiasovicova J."/>
            <person name="Kubasova T."/>
            <person name="Cejkova D."/>
            <person name="Rychlik I."/>
        </authorList>
    </citation>
    <scope>NUCLEOTIDE SEQUENCE [LARGE SCALE GENOMIC DNA]</scope>
    <source>
        <strain evidence="2 3">An431b</strain>
    </source>
</reference>
<dbReference type="RefSeq" id="WP_205134286.1">
    <property type="nucleotide sequence ID" value="NZ_JACSNT010000015.1"/>
</dbReference>
<dbReference type="EMBL" id="JACSNV010000017">
    <property type="protein sequence ID" value="MBM6878595.1"/>
    <property type="molecule type" value="Genomic_DNA"/>
</dbReference>
<keyword evidence="3" id="KW-1185">Reference proteome</keyword>
<protein>
    <recommendedName>
        <fullName evidence="4">RNA polymerase sigma-70 region 4 domain-containing protein</fullName>
    </recommendedName>
</protein>
<evidence type="ECO:0008006" key="4">
    <source>
        <dbReference type="Google" id="ProtNLM"/>
    </source>
</evidence>
<comment type="caution">
    <text evidence="2">The sequence shown here is derived from an EMBL/GenBank/DDBJ whole genome shotgun (WGS) entry which is preliminary data.</text>
</comment>
<evidence type="ECO:0000313" key="3">
    <source>
        <dbReference type="Proteomes" id="UP000729290"/>
    </source>
</evidence>
<accession>A0ABS2GC28</accession>
<organism evidence="2 3">
    <name type="scientific">Anaerotignum lactatifermentans</name>
    <dbReference type="NCBI Taxonomy" id="160404"/>
    <lineage>
        <taxon>Bacteria</taxon>
        <taxon>Bacillati</taxon>
        <taxon>Bacillota</taxon>
        <taxon>Clostridia</taxon>
        <taxon>Lachnospirales</taxon>
        <taxon>Anaerotignaceae</taxon>
        <taxon>Anaerotignum</taxon>
    </lineage>
</organism>
<proteinExistence type="predicted"/>
<dbReference type="Proteomes" id="UP000729290">
    <property type="component" value="Unassembled WGS sequence"/>
</dbReference>
<evidence type="ECO:0000256" key="1">
    <source>
        <dbReference type="SAM" id="MobiDB-lite"/>
    </source>
</evidence>
<sequence>MSNNEKKKYLRRYLDAKRRANLLQEQIESLRENKTSPSGTLDGMPHGSGTSDLSGYAARLDELLRELETEREMQMITYHEIWNQVKKIPNATEQEVLTRRYLIGQSWEKIAVEMHYSYRQIIRIHGAALQHFSW</sequence>
<evidence type="ECO:0000313" key="2">
    <source>
        <dbReference type="EMBL" id="MBM6878595.1"/>
    </source>
</evidence>
<gene>
    <name evidence="2" type="ORF">H9X83_10570</name>
</gene>
<feature type="region of interest" description="Disordered" evidence="1">
    <location>
        <begin position="27"/>
        <end position="54"/>
    </location>
</feature>